<dbReference type="PANTHER" id="PTHR22938:SF0">
    <property type="entry name" value="E3 UBIQUITIN-PROTEIN LIGASE ZNF598"/>
    <property type="match status" value="1"/>
</dbReference>
<comment type="caution">
    <text evidence="5">The sequence shown here is derived from an EMBL/GenBank/DDBJ whole genome shotgun (WGS) entry which is preliminary data.</text>
</comment>
<evidence type="ECO:0000259" key="4">
    <source>
        <dbReference type="PROSITE" id="PS50089"/>
    </source>
</evidence>
<keyword evidence="2" id="KW-0862">Zinc</keyword>
<dbReference type="InterPro" id="IPR001841">
    <property type="entry name" value="Znf_RING"/>
</dbReference>
<keyword evidence="1 3" id="KW-0863">Zinc-finger</keyword>
<dbReference type="Pfam" id="PF25447">
    <property type="entry name" value="RING_ZNF598"/>
    <property type="match status" value="1"/>
</dbReference>
<evidence type="ECO:0000313" key="5">
    <source>
        <dbReference type="EMBL" id="KAA3669875.1"/>
    </source>
</evidence>
<evidence type="ECO:0000256" key="1">
    <source>
        <dbReference type="ARBA" id="ARBA00022771"/>
    </source>
</evidence>
<proteinExistence type="predicted"/>
<dbReference type="PANTHER" id="PTHR22938">
    <property type="entry name" value="ZINC FINGER PROTEIN 598"/>
    <property type="match status" value="1"/>
</dbReference>
<keyword evidence="6" id="KW-1185">Reference proteome</keyword>
<gene>
    <name evidence="5" type="ORF">DEA37_0011926</name>
</gene>
<dbReference type="SUPFAM" id="SSF57850">
    <property type="entry name" value="RING/U-box"/>
    <property type="match status" value="1"/>
</dbReference>
<dbReference type="InterPro" id="IPR013083">
    <property type="entry name" value="Znf_RING/FYVE/PHD"/>
</dbReference>
<feature type="domain" description="RING-type" evidence="4">
    <location>
        <begin position="13"/>
        <end position="58"/>
    </location>
</feature>
<protein>
    <recommendedName>
        <fullName evidence="4">RING-type domain-containing protein</fullName>
    </recommendedName>
</protein>
<evidence type="ECO:0000256" key="3">
    <source>
        <dbReference type="PROSITE-ProRule" id="PRU00175"/>
    </source>
</evidence>
<dbReference type="PROSITE" id="PS50089">
    <property type="entry name" value="ZF_RING_2"/>
    <property type="match status" value="1"/>
</dbReference>
<dbReference type="GO" id="GO:0016567">
    <property type="term" value="P:protein ubiquitination"/>
    <property type="evidence" value="ECO:0007669"/>
    <property type="project" value="TreeGrafter"/>
</dbReference>
<dbReference type="AlphaFoldDB" id="A0A5J4N2X6"/>
<dbReference type="GO" id="GO:0072344">
    <property type="term" value="P:rescue of stalled ribosome"/>
    <property type="evidence" value="ECO:0007669"/>
    <property type="project" value="InterPro"/>
</dbReference>
<evidence type="ECO:0000256" key="2">
    <source>
        <dbReference type="ARBA" id="ARBA00022833"/>
    </source>
</evidence>
<dbReference type="SMART" id="SM00184">
    <property type="entry name" value="RING"/>
    <property type="match status" value="2"/>
</dbReference>
<dbReference type="GO" id="GO:0043022">
    <property type="term" value="F:ribosome binding"/>
    <property type="evidence" value="ECO:0007669"/>
    <property type="project" value="TreeGrafter"/>
</dbReference>
<dbReference type="GO" id="GO:0008270">
    <property type="term" value="F:zinc ion binding"/>
    <property type="evidence" value="ECO:0007669"/>
    <property type="project" value="UniProtKB-KW"/>
</dbReference>
<evidence type="ECO:0000313" key="6">
    <source>
        <dbReference type="Proteomes" id="UP000324629"/>
    </source>
</evidence>
<name>A0A5J4N2X6_9TREM</name>
<dbReference type="Proteomes" id="UP000324629">
    <property type="component" value="Unassembled WGS sequence"/>
</dbReference>
<sequence>MACDGNASNNKICSVCHDDIDYYAYGACNHPTCTKCILKLRKFGSAGEPDFSKCPTCRRALNRIVIMDRLIPFGEINTSDLRHDSQYDFMFPTLDIEKHYRGMLKSCCPVCGEEKKSLSALNRHTTLLHQLSYCDLCIRYSRVSSCPTIRFRPQSVVSASSM</sequence>
<organism evidence="5 6">
    <name type="scientific">Paragonimus westermani</name>
    <dbReference type="NCBI Taxonomy" id="34504"/>
    <lineage>
        <taxon>Eukaryota</taxon>
        <taxon>Metazoa</taxon>
        <taxon>Spiralia</taxon>
        <taxon>Lophotrochozoa</taxon>
        <taxon>Platyhelminthes</taxon>
        <taxon>Trematoda</taxon>
        <taxon>Digenea</taxon>
        <taxon>Plagiorchiida</taxon>
        <taxon>Troglotremata</taxon>
        <taxon>Troglotrematidae</taxon>
        <taxon>Paragonimus</taxon>
    </lineage>
</organism>
<dbReference type="EMBL" id="QNGE01021453">
    <property type="protein sequence ID" value="KAA3669875.1"/>
    <property type="molecule type" value="Genomic_DNA"/>
</dbReference>
<reference evidence="5 6" key="1">
    <citation type="journal article" date="2019" name="Gigascience">
        <title>Whole-genome sequence of the oriental lung fluke Paragonimus westermani.</title>
        <authorList>
            <person name="Oey H."/>
            <person name="Zakrzewski M."/>
            <person name="Narain K."/>
            <person name="Devi K.R."/>
            <person name="Agatsuma T."/>
            <person name="Nawaratna S."/>
            <person name="Gobert G.N."/>
            <person name="Jones M.K."/>
            <person name="Ragan M.A."/>
            <person name="McManus D.P."/>
            <person name="Krause L."/>
        </authorList>
    </citation>
    <scope>NUCLEOTIDE SEQUENCE [LARGE SCALE GENOMIC DNA]</scope>
    <source>
        <strain evidence="5 6">IND2009</strain>
    </source>
</reference>
<dbReference type="GO" id="GO:0061630">
    <property type="term" value="F:ubiquitin protein ligase activity"/>
    <property type="evidence" value="ECO:0007669"/>
    <property type="project" value="InterPro"/>
</dbReference>
<dbReference type="InterPro" id="IPR044288">
    <property type="entry name" value="ZNF598/HEL2"/>
</dbReference>
<keyword evidence="1 3" id="KW-0479">Metal-binding</keyword>
<dbReference type="Gene3D" id="3.30.40.10">
    <property type="entry name" value="Zinc/RING finger domain, C3HC4 (zinc finger)"/>
    <property type="match status" value="1"/>
</dbReference>
<accession>A0A5J4N2X6</accession>